<accession>A0AAU8DT56</accession>
<dbReference type="EMBL" id="CP159218">
    <property type="protein sequence ID" value="XCG64379.1"/>
    <property type="molecule type" value="Genomic_DNA"/>
</dbReference>
<reference evidence="1" key="1">
    <citation type="submission" date="2024-05" db="EMBL/GenBank/DDBJ databases">
        <authorList>
            <person name="Cai S.Y."/>
            <person name="Jin L.M."/>
            <person name="Li H.R."/>
        </authorList>
    </citation>
    <scope>NUCLEOTIDE SEQUENCE</scope>
    <source>
        <strain evidence="1">A5-74</strain>
    </source>
</reference>
<evidence type="ECO:0000313" key="1">
    <source>
        <dbReference type="EMBL" id="XCG64379.1"/>
    </source>
</evidence>
<dbReference type="AlphaFoldDB" id="A0AAU8DT56"/>
<name>A0AAU8DT56_9ACTN</name>
<gene>
    <name evidence="1" type="ORF">ABLG96_03260</name>
</gene>
<sequence>MSEQNQLGPSRDGSVMLDIGGDIGALVLHTSAEMLGVEIEISPTGDDTHHRTHVAVRERRGSGGTRYAAIYPALHAGSYTLWRPDGQPALEVTITGGAVAQAQWS</sequence>
<proteinExistence type="predicted"/>
<dbReference type="RefSeq" id="WP_353649992.1">
    <property type="nucleotide sequence ID" value="NZ_CP159218.1"/>
</dbReference>
<organism evidence="1">
    <name type="scientific">Nakamurella sp. A5-74</name>
    <dbReference type="NCBI Taxonomy" id="3158264"/>
    <lineage>
        <taxon>Bacteria</taxon>
        <taxon>Bacillati</taxon>
        <taxon>Actinomycetota</taxon>
        <taxon>Actinomycetes</taxon>
        <taxon>Nakamurellales</taxon>
        <taxon>Nakamurellaceae</taxon>
        <taxon>Nakamurella</taxon>
    </lineage>
</organism>
<protein>
    <submittedName>
        <fullName evidence="1">Phospholipase</fullName>
    </submittedName>
</protein>